<evidence type="ECO:0000313" key="4">
    <source>
        <dbReference type="RefSeq" id="XP_013162648.1"/>
    </source>
</evidence>
<reference evidence="4" key="1">
    <citation type="submission" date="2025-08" db="UniProtKB">
        <authorList>
            <consortium name="RefSeq"/>
        </authorList>
    </citation>
    <scope>IDENTIFICATION</scope>
</reference>
<dbReference type="PANTHER" id="PTHR11161">
    <property type="entry name" value="O-ACYLTRANSFERASE"/>
    <property type="match status" value="1"/>
</dbReference>
<proteinExistence type="predicted"/>
<dbReference type="KEGG" id="pxu:106114105"/>
<feature type="signal peptide" evidence="2">
    <location>
        <begin position="1"/>
        <end position="16"/>
    </location>
</feature>
<dbReference type="InterPro" id="IPR002656">
    <property type="entry name" value="Acyl_transf_3_dom"/>
</dbReference>
<organism evidence="4">
    <name type="scientific">Papilio xuthus</name>
    <name type="common">Asian swallowtail butterfly</name>
    <dbReference type="NCBI Taxonomy" id="66420"/>
    <lineage>
        <taxon>Eukaryota</taxon>
        <taxon>Metazoa</taxon>
        <taxon>Ecdysozoa</taxon>
        <taxon>Arthropoda</taxon>
        <taxon>Hexapoda</taxon>
        <taxon>Insecta</taxon>
        <taxon>Pterygota</taxon>
        <taxon>Neoptera</taxon>
        <taxon>Endopterygota</taxon>
        <taxon>Lepidoptera</taxon>
        <taxon>Glossata</taxon>
        <taxon>Ditrysia</taxon>
        <taxon>Papilionoidea</taxon>
        <taxon>Papilionidae</taxon>
        <taxon>Papilioninae</taxon>
        <taxon>Papilio</taxon>
    </lineage>
</organism>
<dbReference type="RefSeq" id="XP_013162648.1">
    <property type="nucleotide sequence ID" value="XM_013307194.1"/>
</dbReference>
<feature type="transmembrane region" description="Helical" evidence="1">
    <location>
        <begin position="472"/>
        <end position="494"/>
    </location>
</feature>
<dbReference type="GeneID" id="106114105"/>
<feature type="transmembrane region" description="Helical" evidence="1">
    <location>
        <begin position="146"/>
        <end position="168"/>
    </location>
</feature>
<dbReference type="Proteomes" id="UP000694872">
    <property type="component" value="Unplaced"/>
</dbReference>
<feature type="transmembrane region" description="Helical" evidence="1">
    <location>
        <begin position="253"/>
        <end position="274"/>
    </location>
</feature>
<feature type="transmembrane region" description="Helical" evidence="1">
    <location>
        <begin position="443"/>
        <end position="460"/>
    </location>
</feature>
<feature type="transmembrane region" description="Helical" evidence="1">
    <location>
        <begin position="362"/>
        <end position="382"/>
    </location>
</feature>
<feature type="transmembrane region" description="Helical" evidence="1">
    <location>
        <begin position="214"/>
        <end position="233"/>
    </location>
</feature>
<feature type="transmembrane region" description="Helical" evidence="1">
    <location>
        <begin position="514"/>
        <end position="530"/>
    </location>
</feature>
<feature type="transmembrane region" description="Helical" evidence="1">
    <location>
        <begin position="389"/>
        <end position="409"/>
    </location>
</feature>
<keyword evidence="1" id="KW-0812">Transmembrane</keyword>
<sequence length="621" mass="70832">MLTILLPFLLLQGCNGVIYKFNSSAYYHMPALYSLDEYERCLSNAGGTFCLIDLDLFSDQPSELMRYIHEYSADTKKHFNHTRIHRGVCVTQSCSFLNYSAWDLNTTLEACVNDTIWRNYKVQARLNNINYCYNADDRGGLDTSDLAVIIIYMILIAVNVVGSLYDVLFCHPSSKSGNPYILSFSLRRNWAKLVSPAGIGPDPRLERLKSFQGLRALTMACVIFSHVALAMGHSYLRNPDFIEKSLEDPSKQILLNGNLVTHTFFVMSAFLLAYNFQINAEKHKASLWEFPKGVLLRLIRLTPTYALVLATCATLLRHTGSGPLWQDLVVRQATDCRQYWWAHMLFIQNYIFTDNTCLLETWYLAADTQLFCVGLLVCLLCRRPRARQLALMSLFLLSLLITAATTYFIDLDPIVIHSPETIRILYTRDKTFHYSYIQGHANLSPYVLGLAGGFLAYHWQTDAKDVEKYKKYRCVVWSMFPLGVLLLLSGAVFYMDIALPTSFKLAYATIYKPIFHLIILVVIMGCVFKIESVYRCILEWRGFTWAGRLTYGAYLLHTSFQRTLIGSQVQTIYIGEYNVLVVMFATIFMSTLASGALWLCLESPVAALSKAFFSKKERIET</sequence>
<keyword evidence="1" id="KW-0472">Membrane</keyword>
<evidence type="ECO:0000256" key="2">
    <source>
        <dbReference type="SAM" id="SignalP"/>
    </source>
</evidence>
<gene>
    <name evidence="4" type="primary">LOC106114105</name>
</gene>
<feature type="chain" id="PRO_5042617105" evidence="2">
    <location>
        <begin position="17"/>
        <end position="621"/>
    </location>
</feature>
<name>A0AAJ6Z0E4_PAPXU</name>
<dbReference type="InterPro" id="IPR052728">
    <property type="entry name" value="O2_lipid_transport_reg"/>
</dbReference>
<dbReference type="PANTHER" id="PTHR11161:SF22">
    <property type="entry name" value="ACYLTRANSFERASE 3 DOMAIN-CONTAINING PROTEIN-RELATED"/>
    <property type="match status" value="1"/>
</dbReference>
<evidence type="ECO:0000256" key="1">
    <source>
        <dbReference type="SAM" id="Phobius"/>
    </source>
</evidence>
<evidence type="ECO:0000259" key="3">
    <source>
        <dbReference type="Pfam" id="PF01757"/>
    </source>
</evidence>
<feature type="transmembrane region" description="Helical" evidence="1">
    <location>
        <begin position="294"/>
        <end position="316"/>
    </location>
</feature>
<feature type="domain" description="Acyltransferase 3" evidence="3">
    <location>
        <begin position="210"/>
        <end position="598"/>
    </location>
</feature>
<keyword evidence="2" id="KW-0732">Signal</keyword>
<dbReference type="Pfam" id="PF01757">
    <property type="entry name" value="Acyl_transf_3"/>
    <property type="match status" value="1"/>
</dbReference>
<keyword evidence="1" id="KW-1133">Transmembrane helix</keyword>
<accession>A0AAJ6Z0E4</accession>
<feature type="transmembrane region" description="Helical" evidence="1">
    <location>
        <begin position="580"/>
        <end position="601"/>
    </location>
</feature>
<protein>
    <submittedName>
        <fullName evidence="4">Nose resistant to fluoxetine protein 6-like</fullName>
    </submittedName>
</protein>
<dbReference type="GO" id="GO:0016747">
    <property type="term" value="F:acyltransferase activity, transferring groups other than amino-acyl groups"/>
    <property type="evidence" value="ECO:0007669"/>
    <property type="project" value="InterPro"/>
</dbReference>
<dbReference type="AlphaFoldDB" id="A0AAJ6Z0E4"/>